<organism evidence="1 2">
    <name type="scientific">Dreissena polymorpha</name>
    <name type="common">Zebra mussel</name>
    <name type="synonym">Mytilus polymorpha</name>
    <dbReference type="NCBI Taxonomy" id="45954"/>
    <lineage>
        <taxon>Eukaryota</taxon>
        <taxon>Metazoa</taxon>
        <taxon>Spiralia</taxon>
        <taxon>Lophotrochozoa</taxon>
        <taxon>Mollusca</taxon>
        <taxon>Bivalvia</taxon>
        <taxon>Autobranchia</taxon>
        <taxon>Heteroconchia</taxon>
        <taxon>Euheterodonta</taxon>
        <taxon>Imparidentia</taxon>
        <taxon>Neoheterodontei</taxon>
        <taxon>Myida</taxon>
        <taxon>Dreissenoidea</taxon>
        <taxon>Dreissenidae</taxon>
        <taxon>Dreissena</taxon>
    </lineage>
</organism>
<dbReference type="Proteomes" id="UP000828390">
    <property type="component" value="Unassembled WGS sequence"/>
</dbReference>
<evidence type="ECO:0008006" key="3">
    <source>
        <dbReference type="Google" id="ProtNLM"/>
    </source>
</evidence>
<evidence type="ECO:0000313" key="2">
    <source>
        <dbReference type="Proteomes" id="UP000828390"/>
    </source>
</evidence>
<dbReference type="AlphaFoldDB" id="A0A9D4JJQ8"/>
<dbReference type="EMBL" id="JAIWYP010000006">
    <property type="protein sequence ID" value="KAH3811338.1"/>
    <property type="molecule type" value="Genomic_DNA"/>
</dbReference>
<name>A0A9D4JJQ8_DREPO</name>
<gene>
    <name evidence="1" type="ORF">DPMN_139749</name>
</gene>
<proteinExistence type="predicted"/>
<keyword evidence="2" id="KW-1185">Reference proteome</keyword>
<protein>
    <recommendedName>
        <fullName evidence="3">Apple domain-containing protein</fullName>
    </recommendedName>
</protein>
<evidence type="ECO:0000313" key="1">
    <source>
        <dbReference type="EMBL" id="KAH3811338.1"/>
    </source>
</evidence>
<sequence length="72" mass="7993">MSIPRIDTVSNIQSGIACATTCTSQTAPPCVTAQFDPERRSCAMFAGFEHRKDNNDRNETMVLKFAAHLFQN</sequence>
<accession>A0A9D4JJQ8</accession>
<reference evidence="1" key="2">
    <citation type="submission" date="2020-11" db="EMBL/GenBank/DDBJ databases">
        <authorList>
            <person name="McCartney M.A."/>
            <person name="Auch B."/>
            <person name="Kono T."/>
            <person name="Mallez S."/>
            <person name="Becker A."/>
            <person name="Gohl D.M."/>
            <person name="Silverstein K.A.T."/>
            <person name="Koren S."/>
            <person name="Bechman K.B."/>
            <person name="Herman A."/>
            <person name="Abrahante J.E."/>
            <person name="Garbe J."/>
        </authorList>
    </citation>
    <scope>NUCLEOTIDE SEQUENCE</scope>
    <source>
        <strain evidence="1">Duluth1</strain>
        <tissue evidence="1">Whole animal</tissue>
    </source>
</reference>
<reference evidence="1" key="1">
    <citation type="journal article" date="2019" name="bioRxiv">
        <title>The Genome of the Zebra Mussel, Dreissena polymorpha: A Resource for Invasive Species Research.</title>
        <authorList>
            <person name="McCartney M.A."/>
            <person name="Auch B."/>
            <person name="Kono T."/>
            <person name="Mallez S."/>
            <person name="Zhang Y."/>
            <person name="Obille A."/>
            <person name="Becker A."/>
            <person name="Abrahante J.E."/>
            <person name="Garbe J."/>
            <person name="Badalamenti J.P."/>
            <person name="Herman A."/>
            <person name="Mangelson H."/>
            <person name="Liachko I."/>
            <person name="Sullivan S."/>
            <person name="Sone E.D."/>
            <person name="Koren S."/>
            <person name="Silverstein K.A.T."/>
            <person name="Beckman K.B."/>
            <person name="Gohl D.M."/>
        </authorList>
    </citation>
    <scope>NUCLEOTIDE SEQUENCE</scope>
    <source>
        <strain evidence="1">Duluth1</strain>
        <tissue evidence="1">Whole animal</tissue>
    </source>
</reference>
<dbReference type="PROSITE" id="PS51257">
    <property type="entry name" value="PROKAR_LIPOPROTEIN"/>
    <property type="match status" value="1"/>
</dbReference>
<comment type="caution">
    <text evidence="1">The sequence shown here is derived from an EMBL/GenBank/DDBJ whole genome shotgun (WGS) entry which is preliminary data.</text>
</comment>